<sequence length="321" mass="34395">MSTTMTMTMASPQKNNLIPEPIAMSTTTATPPHTPSCCPKCGFDIPIPIPTTTTADDDDNNNHSADDSHGDQTAALEAANHKIADLETQIRLLNQKAAAAVDRWADYEDELSRLRRAAKQQAQPLPQQAPPAHQGAHTPPQRSSFLPAGAATRLSALLSPRGRTPPPPPPPQQHAQQTTGPSPPPTPGTGDLLSALAREQALRRQAEGRLSQTSREVEELSASLFEQANEMVATERRARAALEERVAMLERRDAEKRGRLERLESAVGRIERVRALLGDTAGLGTQGGRDGGGGKEEKSDALARGEANGTGDRDDGDVFRD</sequence>
<dbReference type="STRING" id="1093900.A0A507B7S6"/>
<name>A0A507B7S6_9PEZI</name>
<feature type="coiled-coil region" evidence="2">
    <location>
        <begin position="196"/>
        <end position="266"/>
    </location>
</feature>
<evidence type="ECO:0000313" key="5">
    <source>
        <dbReference type="EMBL" id="TPX13459.1"/>
    </source>
</evidence>
<dbReference type="GO" id="GO:0051286">
    <property type="term" value="C:cell tip"/>
    <property type="evidence" value="ECO:0007669"/>
    <property type="project" value="TreeGrafter"/>
</dbReference>
<dbReference type="OrthoDB" id="5560525at2759"/>
<feature type="coiled-coil region" evidence="2">
    <location>
        <begin position="76"/>
        <end position="103"/>
    </location>
</feature>
<keyword evidence="6" id="KW-1185">Reference proteome</keyword>
<dbReference type="InParanoid" id="A0A507B7S6"/>
<feature type="compositionally biased region" description="Low complexity" evidence="3">
    <location>
        <begin position="119"/>
        <end position="141"/>
    </location>
</feature>
<dbReference type="Proteomes" id="UP000319257">
    <property type="component" value="Unassembled WGS sequence"/>
</dbReference>
<dbReference type="PANTHER" id="PTHR14430:SF4">
    <property type="entry name" value="GDP_GTP EXCHANGE FACTOR SEC2 N-TERMINAL DOMAIN-CONTAINING PROTEIN"/>
    <property type="match status" value="1"/>
</dbReference>
<reference evidence="5 6" key="1">
    <citation type="submission" date="2019-06" db="EMBL/GenBank/DDBJ databases">
        <title>Draft genome sequence of the filamentous fungus Phialemoniopsis curvata isolated from diesel fuel.</title>
        <authorList>
            <person name="Varaljay V.A."/>
            <person name="Lyon W.J."/>
            <person name="Crouch A.L."/>
            <person name="Drake C.E."/>
            <person name="Hollomon J.M."/>
            <person name="Nadeau L.J."/>
            <person name="Nunn H.S."/>
            <person name="Stevenson B.S."/>
            <person name="Bojanowski C.L."/>
            <person name="Crookes-Goodson W.J."/>
        </authorList>
    </citation>
    <scope>NUCLEOTIDE SEQUENCE [LARGE SCALE GENOMIC DNA]</scope>
    <source>
        <strain evidence="5 6">D216</strain>
    </source>
</reference>
<evidence type="ECO:0000259" key="4">
    <source>
        <dbReference type="Pfam" id="PF06428"/>
    </source>
</evidence>
<organism evidence="5 6">
    <name type="scientific">Thyridium curvatum</name>
    <dbReference type="NCBI Taxonomy" id="1093900"/>
    <lineage>
        <taxon>Eukaryota</taxon>
        <taxon>Fungi</taxon>
        <taxon>Dikarya</taxon>
        <taxon>Ascomycota</taxon>
        <taxon>Pezizomycotina</taxon>
        <taxon>Sordariomycetes</taxon>
        <taxon>Sordariomycetidae</taxon>
        <taxon>Thyridiales</taxon>
        <taxon>Thyridiaceae</taxon>
        <taxon>Thyridium</taxon>
    </lineage>
</organism>
<dbReference type="AlphaFoldDB" id="A0A507B7S6"/>
<dbReference type="GO" id="GO:0006887">
    <property type="term" value="P:exocytosis"/>
    <property type="evidence" value="ECO:0007669"/>
    <property type="project" value="TreeGrafter"/>
</dbReference>
<feature type="domain" description="GDP/GTP exchange factor Sec2 N-terminal" evidence="4">
    <location>
        <begin position="193"/>
        <end position="264"/>
    </location>
</feature>
<evidence type="ECO:0000256" key="3">
    <source>
        <dbReference type="SAM" id="MobiDB-lite"/>
    </source>
</evidence>
<feature type="region of interest" description="Disordered" evidence="3">
    <location>
        <begin position="158"/>
        <end position="192"/>
    </location>
</feature>
<dbReference type="GO" id="GO:0070319">
    <property type="term" value="C:Golgi to plasma membrane transport vesicle"/>
    <property type="evidence" value="ECO:0007669"/>
    <property type="project" value="TreeGrafter"/>
</dbReference>
<dbReference type="Gene3D" id="6.10.140.910">
    <property type="match status" value="1"/>
</dbReference>
<dbReference type="InterPro" id="IPR009449">
    <property type="entry name" value="Sec2_N"/>
</dbReference>
<dbReference type="Pfam" id="PF06428">
    <property type="entry name" value="Sec2p"/>
    <property type="match status" value="1"/>
</dbReference>
<feature type="compositionally biased region" description="Basic and acidic residues" evidence="3">
    <location>
        <begin position="311"/>
        <end position="321"/>
    </location>
</feature>
<evidence type="ECO:0000313" key="6">
    <source>
        <dbReference type="Proteomes" id="UP000319257"/>
    </source>
</evidence>
<protein>
    <recommendedName>
        <fullName evidence="4">GDP/GTP exchange factor Sec2 N-terminal domain-containing protein</fullName>
    </recommendedName>
</protein>
<feature type="region of interest" description="Disordered" evidence="3">
    <location>
        <begin position="117"/>
        <end position="146"/>
    </location>
</feature>
<feature type="region of interest" description="Disordered" evidence="3">
    <location>
        <begin position="278"/>
        <end position="321"/>
    </location>
</feature>
<feature type="compositionally biased region" description="Basic and acidic residues" evidence="3">
    <location>
        <begin position="60"/>
        <end position="70"/>
    </location>
</feature>
<dbReference type="GeneID" id="41973636"/>
<dbReference type="SUPFAM" id="SSF144284">
    <property type="entry name" value="Sec2 N-terminal region"/>
    <property type="match status" value="1"/>
</dbReference>
<dbReference type="InterPro" id="IPR040351">
    <property type="entry name" value="RAB3IL/RAB3IP/Sec2"/>
</dbReference>
<dbReference type="RefSeq" id="XP_030995170.1">
    <property type="nucleotide sequence ID" value="XM_031140795.1"/>
</dbReference>
<proteinExistence type="predicted"/>
<dbReference type="EMBL" id="SKBQ01000034">
    <property type="protein sequence ID" value="TPX13459.1"/>
    <property type="molecule type" value="Genomic_DNA"/>
</dbReference>
<dbReference type="PANTHER" id="PTHR14430">
    <property type="entry name" value="RABIN3-RELATED"/>
    <property type="match status" value="1"/>
</dbReference>
<gene>
    <name evidence="5" type="ORF">E0L32_006189</name>
</gene>
<dbReference type="GO" id="GO:0005085">
    <property type="term" value="F:guanyl-nucleotide exchange factor activity"/>
    <property type="evidence" value="ECO:0007669"/>
    <property type="project" value="InterPro"/>
</dbReference>
<accession>A0A507B7S6</accession>
<keyword evidence="1 2" id="KW-0175">Coiled coil</keyword>
<comment type="caution">
    <text evidence="5">The sequence shown here is derived from an EMBL/GenBank/DDBJ whole genome shotgun (WGS) entry which is preliminary data.</text>
</comment>
<feature type="compositionally biased region" description="Pro residues" evidence="3">
    <location>
        <begin position="163"/>
        <end position="172"/>
    </location>
</feature>
<feature type="region of interest" description="Disordered" evidence="3">
    <location>
        <begin position="49"/>
        <end position="70"/>
    </location>
</feature>
<evidence type="ECO:0000256" key="2">
    <source>
        <dbReference type="SAM" id="Coils"/>
    </source>
</evidence>
<feature type="compositionally biased region" description="Basic and acidic residues" evidence="3">
    <location>
        <begin position="292"/>
        <end position="303"/>
    </location>
</feature>
<evidence type="ECO:0000256" key="1">
    <source>
        <dbReference type="ARBA" id="ARBA00023054"/>
    </source>
</evidence>